<comment type="similarity">
    <text evidence="7">Belongs to the PINc/VapC protein family.</text>
</comment>
<dbReference type="RefSeq" id="WP_085159726.1">
    <property type="nucleotide sequence ID" value="NZ_AP022581.1"/>
</dbReference>
<dbReference type="Gene3D" id="3.40.50.1010">
    <property type="entry name" value="5'-nuclease"/>
    <property type="match status" value="1"/>
</dbReference>
<evidence type="ECO:0000256" key="7">
    <source>
        <dbReference type="HAMAP-Rule" id="MF_00265"/>
    </source>
</evidence>
<feature type="binding site" evidence="7">
    <location>
        <position position="5"/>
    </location>
    <ligand>
        <name>Mg(2+)</name>
        <dbReference type="ChEBI" id="CHEBI:18420"/>
    </ligand>
</feature>
<evidence type="ECO:0000256" key="1">
    <source>
        <dbReference type="ARBA" id="ARBA00001946"/>
    </source>
</evidence>
<dbReference type="InterPro" id="IPR002716">
    <property type="entry name" value="PIN_dom"/>
</dbReference>
<reference evidence="8 9" key="1">
    <citation type="journal article" date="2019" name="Emerg. Microbes Infect.">
        <title>Comprehensive subspecies identification of 175 nontuberculous mycobacteria species based on 7547 genomic profiles.</title>
        <authorList>
            <person name="Matsumoto Y."/>
            <person name="Kinjo T."/>
            <person name="Motooka D."/>
            <person name="Nabeya D."/>
            <person name="Jung N."/>
            <person name="Uechi K."/>
            <person name="Horii T."/>
            <person name="Iida T."/>
            <person name="Fujita J."/>
            <person name="Nakamura S."/>
        </authorList>
    </citation>
    <scope>NUCLEOTIDE SEQUENCE [LARGE SCALE GENOMIC DNA]</scope>
    <source>
        <strain evidence="8 9">JCM 15657</strain>
    </source>
</reference>
<dbReference type="STRING" id="169765.AWC15_19820"/>
<feature type="binding site" evidence="7">
    <location>
        <position position="99"/>
    </location>
    <ligand>
        <name>Mg(2+)</name>
        <dbReference type="ChEBI" id="CHEBI:18420"/>
    </ligand>
</feature>
<keyword evidence="5 7" id="KW-0378">Hydrolase</keyword>
<dbReference type="AlphaFoldDB" id="A0A1X1Y990"/>
<dbReference type="InterPro" id="IPR022907">
    <property type="entry name" value="VapC_family"/>
</dbReference>
<sequence length="138" mass="15570">MRFVDTNVLLYAISRDPEERDKAQRAQQILAGRDLALSVQVLQEFYVQATRESRPDPLTHEQAMGLVESFLRFPVVATSTELMLAAFAIRQRFRLSYWDAAILEAGRSVGCDVVLSEDLSDGEDYAGIRVENPFRTGD</sequence>
<evidence type="ECO:0000256" key="2">
    <source>
        <dbReference type="ARBA" id="ARBA00022649"/>
    </source>
</evidence>
<dbReference type="InterPro" id="IPR029060">
    <property type="entry name" value="PIN-like_dom_sf"/>
</dbReference>
<dbReference type="GO" id="GO:0004540">
    <property type="term" value="F:RNA nuclease activity"/>
    <property type="evidence" value="ECO:0007669"/>
    <property type="project" value="InterPro"/>
</dbReference>
<dbReference type="KEGG" id="mlj:MLAC_15040"/>
<dbReference type="EC" id="3.1.-.-" evidence="7"/>
<keyword evidence="7" id="KW-0800">Toxin</keyword>
<comment type="cofactor">
    <cofactor evidence="1 7">
        <name>Mg(2+)</name>
        <dbReference type="ChEBI" id="CHEBI:18420"/>
    </cofactor>
</comment>
<evidence type="ECO:0000256" key="3">
    <source>
        <dbReference type="ARBA" id="ARBA00022722"/>
    </source>
</evidence>
<name>A0A1X1Y990_9MYCO</name>
<comment type="function">
    <text evidence="7">Toxic component of a toxin-antitoxin (TA) system. An RNase.</text>
</comment>
<evidence type="ECO:0000256" key="6">
    <source>
        <dbReference type="ARBA" id="ARBA00022842"/>
    </source>
</evidence>
<keyword evidence="9" id="KW-1185">Reference proteome</keyword>
<dbReference type="GO" id="GO:0090729">
    <property type="term" value="F:toxin activity"/>
    <property type="evidence" value="ECO:0007669"/>
    <property type="project" value="UniProtKB-KW"/>
</dbReference>
<gene>
    <name evidence="7" type="primary">vapC</name>
    <name evidence="8" type="ORF">MLAC_15040</name>
</gene>
<dbReference type="GO" id="GO:0000287">
    <property type="term" value="F:magnesium ion binding"/>
    <property type="evidence" value="ECO:0007669"/>
    <property type="project" value="UniProtKB-UniRule"/>
</dbReference>
<dbReference type="Proteomes" id="UP000466396">
    <property type="component" value="Chromosome"/>
</dbReference>
<keyword evidence="6 7" id="KW-0460">Magnesium</keyword>
<dbReference type="CDD" id="cd18692">
    <property type="entry name" value="PIN_VapC-like"/>
    <property type="match status" value="1"/>
</dbReference>
<dbReference type="Pfam" id="PF01850">
    <property type="entry name" value="PIN"/>
    <property type="match status" value="1"/>
</dbReference>
<evidence type="ECO:0000313" key="9">
    <source>
        <dbReference type="Proteomes" id="UP000466396"/>
    </source>
</evidence>
<dbReference type="GO" id="GO:0016787">
    <property type="term" value="F:hydrolase activity"/>
    <property type="evidence" value="ECO:0007669"/>
    <property type="project" value="UniProtKB-KW"/>
</dbReference>
<dbReference type="HAMAP" id="MF_00265">
    <property type="entry name" value="VapC_Nob1"/>
    <property type="match status" value="1"/>
</dbReference>
<keyword evidence="4 7" id="KW-0479">Metal-binding</keyword>
<keyword evidence="2 7" id="KW-1277">Toxin-antitoxin system</keyword>
<evidence type="ECO:0000256" key="4">
    <source>
        <dbReference type="ARBA" id="ARBA00022723"/>
    </source>
</evidence>
<protein>
    <recommendedName>
        <fullName evidence="7">Ribonuclease VapC</fullName>
        <shortName evidence="7">RNase VapC</shortName>
        <ecNumber evidence="7">3.1.-.-</ecNumber>
    </recommendedName>
    <alternativeName>
        <fullName evidence="7">Toxin VapC</fullName>
    </alternativeName>
</protein>
<keyword evidence="3 7" id="KW-0540">Nuclease</keyword>
<evidence type="ECO:0000256" key="5">
    <source>
        <dbReference type="ARBA" id="ARBA00022801"/>
    </source>
</evidence>
<accession>A0A1X1Y990</accession>
<dbReference type="EMBL" id="AP022581">
    <property type="protein sequence ID" value="BBX96210.1"/>
    <property type="molecule type" value="Genomic_DNA"/>
</dbReference>
<dbReference type="OrthoDB" id="9792015at2"/>
<organism evidence="8 9">
    <name type="scientific">Mycobacterium lacus</name>
    <dbReference type="NCBI Taxonomy" id="169765"/>
    <lineage>
        <taxon>Bacteria</taxon>
        <taxon>Bacillati</taxon>
        <taxon>Actinomycetota</taxon>
        <taxon>Actinomycetes</taxon>
        <taxon>Mycobacteriales</taxon>
        <taxon>Mycobacteriaceae</taxon>
        <taxon>Mycobacterium</taxon>
    </lineage>
</organism>
<dbReference type="SUPFAM" id="SSF88723">
    <property type="entry name" value="PIN domain-like"/>
    <property type="match status" value="1"/>
</dbReference>
<proteinExistence type="inferred from homology"/>
<evidence type="ECO:0000313" key="8">
    <source>
        <dbReference type="EMBL" id="BBX96210.1"/>
    </source>
</evidence>